<feature type="region of interest" description="Disordered" evidence="1">
    <location>
        <begin position="58"/>
        <end position="79"/>
    </location>
</feature>
<evidence type="ECO:0000313" key="2">
    <source>
        <dbReference type="EMBL" id="VDD04731.1"/>
    </source>
</evidence>
<protein>
    <submittedName>
        <fullName evidence="2">Uncharacterized protein</fullName>
    </submittedName>
</protein>
<organism evidence="2">
    <name type="scientific">Brassica oleracea</name>
    <name type="common">Wild cabbage</name>
    <dbReference type="NCBI Taxonomy" id="3712"/>
    <lineage>
        <taxon>Eukaryota</taxon>
        <taxon>Viridiplantae</taxon>
        <taxon>Streptophyta</taxon>
        <taxon>Embryophyta</taxon>
        <taxon>Tracheophyta</taxon>
        <taxon>Spermatophyta</taxon>
        <taxon>Magnoliopsida</taxon>
        <taxon>eudicotyledons</taxon>
        <taxon>Gunneridae</taxon>
        <taxon>Pentapetalae</taxon>
        <taxon>rosids</taxon>
        <taxon>malvids</taxon>
        <taxon>Brassicales</taxon>
        <taxon>Brassicaceae</taxon>
        <taxon>Brassiceae</taxon>
        <taxon>Brassica</taxon>
    </lineage>
</organism>
<reference evidence="2" key="1">
    <citation type="submission" date="2018-11" db="EMBL/GenBank/DDBJ databases">
        <authorList>
            <consortium name="Genoscope - CEA"/>
            <person name="William W."/>
        </authorList>
    </citation>
    <scope>NUCLEOTIDE SEQUENCE</scope>
</reference>
<feature type="compositionally biased region" description="Basic and acidic residues" evidence="1">
    <location>
        <begin position="59"/>
        <end position="79"/>
    </location>
</feature>
<sequence length="79" mass="9057">MMKRLQPRNFINRLATEHTCAVCLSKGNEVDLSSMHKQSIEYAEAKKSTMKSMCRCRRNSGDWGRKAHSGRERVDGREG</sequence>
<name>A0A3P6C590_BRAOL</name>
<evidence type="ECO:0000256" key="1">
    <source>
        <dbReference type="SAM" id="MobiDB-lite"/>
    </source>
</evidence>
<gene>
    <name evidence="2" type="ORF">BOLC4T22157H</name>
</gene>
<accession>A0A3P6C590</accession>
<dbReference type="AlphaFoldDB" id="A0A3P6C590"/>
<dbReference type="EMBL" id="LR031873">
    <property type="protein sequence ID" value="VDD04731.1"/>
    <property type="molecule type" value="Genomic_DNA"/>
</dbReference>
<proteinExistence type="predicted"/>